<dbReference type="SMART" id="SM00382">
    <property type="entry name" value="AAA"/>
    <property type="match status" value="1"/>
</dbReference>
<dbReference type="InterPro" id="IPR027417">
    <property type="entry name" value="P-loop_NTPase"/>
</dbReference>
<dbReference type="NCBIfam" id="TIGR01026">
    <property type="entry name" value="fliI_yscN"/>
    <property type="match status" value="1"/>
</dbReference>
<dbReference type="InterPro" id="IPR005714">
    <property type="entry name" value="ATPase_T3SS_FliI/YscN"/>
</dbReference>
<dbReference type="GO" id="GO:0030254">
    <property type="term" value="P:protein secretion by the type III secretion system"/>
    <property type="evidence" value="ECO:0007669"/>
    <property type="project" value="InterPro"/>
</dbReference>
<evidence type="ECO:0000256" key="7">
    <source>
        <dbReference type="ARBA" id="ARBA00022967"/>
    </source>
</evidence>
<dbReference type="InterPro" id="IPR040627">
    <property type="entry name" value="T3SS_ATPase_C"/>
</dbReference>
<evidence type="ECO:0000256" key="6">
    <source>
        <dbReference type="ARBA" id="ARBA00022927"/>
    </source>
</evidence>
<dbReference type="Gene3D" id="3.40.50.12240">
    <property type="match status" value="1"/>
</dbReference>
<evidence type="ECO:0000313" key="10">
    <source>
        <dbReference type="EMBL" id="SDX30192.1"/>
    </source>
</evidence>
<dbReference type="Proteomes" id="UP000182944">
    <property type="component" value="Unassembled WGS sequence"/>
</dbReference>
<comment type="subcellular location">
    <subcellularLocation>
        <location evidence="1">Cytoplasm</location>
    </subcellularLocation>
</comment>
<evidence type="ECO:0000313" key="11">
    <source>
        <dbReference type="Proteomes" id="UP000182944"/>
    </source>
</evidence>
<dbReference type="GO" id="GO:0046933">
    <property type="term" value="F:proton-transporting ATP synthase activity, rotational mechanism"/>
    <property type="evidence" value="ECO:0007669"/>
    <property type="project" value="TreeGrafter"/>
</dbReference>
<keyword evidence="5" id="KW-0067">ATP-binding</keyword>
<evidence type="ECO:0000256" key="8">
    <source>
        <dbReference type="ARBA" id="ARBA00034006"/>
    </source>
</evidence>
<dbReference type="InterPro" id="IPR003593">
    <property type="entry name" value="AAA+_ATPase"/>
</dbReference>
<evidence type="ECO:0000256" key="5">
    <source>
        <dbReference type="ARBA" id="ARBA00022840"/>
    </source>
</evidence>
<name>A0A1H3AKG3_9RHOB</name>
<evidence type="ECO:0000256" key="3">
    <source>
        <dbReference type="ARBA" id="ARBA00022490"/>
    </source>
</evidence>
<dbReference type="RefSeq" id="WP_083388378.1">
    <property type="nucleotide sequence ID" value="NZ_FNNA01000004.1"/>
</dbReference>
<evidence type="ECO:0000259" key="9">
    <source>
        <dbReference type="SMART" id="SM00382"/>
    </source>
</evidence>
<organism evidence="10 11">
    <name type="scientific">Paracoccus sanguinis</name>
    <dbReference type="NCBI Taxonomy" id="1545044"/>
    <lineage>
        <taxon>Bacteria</taxon>
        <taxon>Pseudomonadati</taxon>
        <taxon>Pseudomonadota</taxon>
        <taxon>Alphaproteobacteria</taxon>
        <taxon>Rhodobacterales</taxon>
        <taxon>Paracoccaceae</taxon>
        <taxon>Paracoccus</taxon>
    </lineage>
</organism>
<dbReference type="PROSITE" id="PS00152">
    <property type="entry name" value="ATPASE_ALPHA_BETA"/>
    <property type="match status" value="1"/>
</dbReference>
<dbReference type="SUPFAM" id="SSF52540">
    <property type="entry name" value="P-loop containing nucleoside triphosphate hydrolases"/>
    <property type="match status" value="1"/>
</dbReference>
<dbReference type="STRING" id="1545044.SAMN05444276_104115"/>
<gene>
    <name evidence="10" type="ORF">SAMN05444276_104115</name>
</gene>
<dbReference type="GO" id="GO:0030257">
    <property type="term" value="C:type III protein secretion system complex"/>
    <property type="evidence" value="ECO:0007669"/>
    <property type="project" value="InterPro"/>
</dbReference>
<dbReference type="Pfam" id="PF18269">
    <property type="entry name" value="T3SS_ATPase_C"/>
    <property type="match status" value="1"/>
</dbReference>
<keyword evidence="11" id="KW-1185">Reference proteome</keyword>
<dbReference type="GO" id="GO:0008564">
    <property type="term" value="F:protein-exporting ATPase activity"/>
    <property type="evidence" value="ECO:0007669"/>
    <property type="project" value="UniProtKB-EC"/>
</dbReference>
<proteinExistence type="predicted"/>
<evidence type="ECO:0000256" key="1">
    <source>
        <dbReference type="ARBA" id="ARBA00004496"/>
    </source>
</evidence>
<dbReference type="Pfam" id="PF00006">
    <property type="entry name" value="ATP-synt_ab"/>
    <property type="match status" value="1"/>
</dbReference>
<keyword evidence="6" id="KW-0653">Protein transport</keyword>
<keyword evidence="4" id="KW-0547">Nucleotide-binding</keyword>
<dbReference type="EMBL" id="FNNA01000004">
    <property type="protein sequence ID" value="SDX30192.1"/>
    <property type="molecule type" value="Genomic_DNA"/>
</dbReference>
<dbReference type="GO" id="GO:0005524">
    <property type="term" value="F:ATP binding"/>
    <property type="evidence" value="ECO:0007669"/>
    <property type="project" value="UniProtKB-KW"/>
</dbReference>
<dbReference type="AlphaFoldDB" id="A0A1H3AKG3"/>
<dbReference type="InterPro" id="IPR050053">
    <property type="entry name" value="ATPase_alpha/beta_chains"/>
</dbReference>
<dbReference type="InterPro" id="IPR020003">
    <property type="entry name" value="ATPase_a/bsu_AS"/>
</dbReference>
<keyword evidence="7" id="KW-1278">Translocase</keyword>
<dbReference type="GO" id="GO:0016887">
    <property type="term" value="F:ATP hydrolysis activity"/>
    <property type="evidence" value="ECO:0007669"/>
    <property type="project" value="InterPro"/>
</dbReference>
<keyword evidence="3" id="KW-0963">Cytoplasm</keyword>
<protein>
    <submittedName>
        <fullName evidence="10">Type III secretion system ATPase, FliI/YscN</fullName>
    </submittedName>
</protein>
<dbReference type="GO" id="GO:0005737">
    <property type="term" value="C:cytoplasm"/>
    <property type="evidence" value="ECO:0007669"/>
    <property type="project" value="UniProtKB-SubCell"/>
</dbReference>
<dbReference type="PANTHER" id="PTHR15184:SF9">
    <property type="entry name" value="SPI-1 TYPE 3 SECRETION SYSTEM ATPASE"/>
    <property type="match status" value="1"/>
</dbReference>
<dbReference type="InterPro" id="IPR000194">
    <property type="entry name" value="ATPase_F1/V1/A1_a/bsu_nucl-bd"/>
</dbReference>
<evidence type="ECO:0000256" key="4">
    <source>
        <dbReference type="ARBA" id="ARBA00022741"/>
    </source>
</evidence>
<reference evidence="11" key="1">
    <citation type="submission" date="2016-10" db="EMBL/GenBank/DDBJ databases">
        <authorList>
            <person name="Varghese N."/>
            <person name="Submissions S."/>
        </authorList>
    </citation>
    <scope>NUCLEOTIDE SEQUENCE [LARGE SCALE GENOMIC DNA]</scope>
    <source>
        <strain evidence="11">DSM 29303</strain>
    </source>
</reference>
<comment type="catalytic activity">
    <reaction evidence="8">
        <text>ATP + H2O + cellular proteinSide 1 = ADP + phosphate + cellular proteinSide 2.</text>
        <dbReference type="EC" id="7.4.2.8"/>
    </reaction>
</comment>
<dbReference type="PANTHER" id="PTHR15184">
    <property type="entry name" value="ATP SYNTHASE"/>
    <property type="match status" value="1"/>
</dbReference>
<evidence type="ECO:0000256" key="2">
    <source>
        <dbReference type="ARBA" id="ARBA00022448"/>
    </source>
</evidence>
<accession>A0A1H3AKG3</accession>
<sequence>MTSPTPLPEAPESPETASLADALRARASRVSALDLRGRVTRITGCVLHAQLADGRIGEECLLRDPVSRVEMTAEIIGFDGEQAILAPADDVRGLSGRTEVTPTGAEPLGPAGPALLGRVVDAFGRPLDGGPAIPRTVPLNADPPAPLDRPVIATPFVTGLRAIDGLLTLGRGQRIGIFGAAGVGKSTLLSQIIRGAQADVVVLGLIGERGREVAEFLERDLGPEGRRRAAVVVATSDRSAPERLRAALTATAAAEAFRAEGRNVLLLIDSATRVARALREIGLAAGEPPVRRGFPPSTFAQLPRLVERPGQTRQGAITAIYTVLVEGDDDAADPVADEMRSLLDGHIVLSRDLAARGHYPAIDVLRSKSRVMPAVAPRPQVAASHEVTARLAKLEEIEILVQVGEYREGSDALADAALASRAAIEAFLRQDVGDHSPLSETQARLAALGVAP</sequence>
<feature type="domain" description="AAA+ ATPase" evidence="9">
    <location>
        <begin position="171"/>
        <end position="353"/>
    </location>
</feature>
<keyword evidence="2" id="KW-0813">Transport</keyword>
<dbReference type="FunFam" id="3.40.50.12240:FF:000002">
    <property type="entry name" value="Flagellum-specific ATP synthase FliI"/>
    <property type="match status" value="1"/>
</dbReference>